<evidence type="ECO:0000313" key="1">
    <source>
        <dbReference type="EMBL" id="QDS68582.1"/>
    </source>
</evidence>
<protein>
    <submittedName>
        <fullName evidence="1">Uncharacterized protein</fullName>
    </submittedName>
</protein>
<organism evidence="1 2">
    <name type="scientific">Venturia effusa</name>
    <dbReference type="NCBI Taxonomy" id="50376"/>
    <lineage>
        <taxon>Eukaryota</taxon>
        <taxon>Fungi</taxon>
        <taxon>Dikarya</taxon>
        <taxon>Ascomycota</taxon>
        <taxon>Pezizomycotina</taxon>
        <taxon>Dothideomycetes</taxon>
        <taxon>Pleosporomycetidae</taxon>
        <taxon>Venturiales</taxon>
        <taxon>Venturiaceae</taxon>
        <taxon>Venturia</taxon>
    </lineage>
</organism>
<sequence>MGPPGLKDQGIFDLFHLGQPAHISSKQSAFQNTEHKIQPQGLCTHRRSSLARMATDWIEIMLRRTQNHLVQVLLQTAQTLRPVSYPKIRRKKNHGNSHFQQFSGGGFDAYWS</sequence>
<gene>
    <name evidence="1" type="ORF">FKW77_000615</name>
</gene>
<dbReference type="Proteomes" id="UP000316270">
    <property type="component" value="Chromosome 2"/>
</dbReference>
<evidence type="ECO:0000313" key="2">
    <source>
        <dbReference type="Proteomes" id="UP000316270"/>
    </source>
</evidence>
<proteinExistence type="predicted"/>
<dbReference type="EMBL" id="CP042186">
    <property type="protein sequence ID" value="QDS68582.1"/>
    <property type="molecule type" value="Genomic_DNA"/>
</dbReference>
<accession>A0A517KYX3</accession>
<dbReference type="AlphaFoldDB" id="A0A517KYX3"/>
<name>A0A517KYX3_9PEZI</name>
<keyword evidence="2" id="KW-1185">Reference proteome</keyword>
<reference evidence="1 2" key="1">
    <citation type="submission" date="2019-07" db="EMBL/GenBank/DDBJ databases">
        <title>Finished genome of Venturia effusa.</title>
        <authorList>
            <person name="Young C.A."/>
            <person name="Cox M.P."/>
            <person name="Ganley A.R.D."/>
            <person name="David W.J."/>
        </authorList>
    </citation>
    <scope>NUCLEOTIDE SEQUENCE [LARGE SCALE GENOMIC DNA]</scope>
    <source>
        <strain evidence="2">albino</strain>
    </source>
</reference>